<comment type="similarity">
    <text evidence="1">Belongs to the BolA/IbaG family.</text>
</comment>
<dbReference type="GO" id="GO:0051301">
    <property type="term" value="P:cell division"/>
    <property type="evidence" value="ECO:0007669"/>
    <property type="project" value="UniProtKB-KW"/>
</dbReference>
<dbReference type="KEGG" id="gbi:PG2T_10850"/>
<dbReference type="STRING" id="1810504.PG2T_10850"/>
<dbReference type="Gene3D" id="3.30.300.90">
    <property type="entry name" value="BolA-like"/>
    <property type="match status" value="1"/>
</dbReference>
<organism evidence="2 3">
    <name type="scientific">Immundisolibacter cernigliae</name>
    <dbReference type="NCBI Taxonomy" id="1810504"/>
    <lineage>
        <taxon>Bacteria</taxon>
        <taxon>Pseudomonadati</taxon>
        <taxon>Pseudomonadota</taxon>
        <taxon>Gammaproteobacteria</taxon>
        <taxon>Immundisolibacterales</taxon>
        <taxon>Immundisolibacteraceae</taxon>
        <taxon>Immundisolibacter</taxon>
    </lineage>
</organism>
<dbReference type="EMBL" id="CP014671">
    <property type="protein sequence ID" value="ANX04615.1"/>
    <property type="molecule type" value="Genomic_DNA"/>
</dbReference>
<dbReference type="InterPro" id="IPR036065">
    <property type="entry name" value="BolA-like_sf"/>
</dbReference>
<reference evidence="3" key="1">
    <citation type="submission" date="2016-03" db="EMBL/GenBank/DDBJ databases">
        <title>Complete genome sequence of Solimmundus cernigliae, representing a novel lineage of polycyclic aromatic hydrocarbon degraders within the Gammaproteobacteria.</title>
        <authorList>
            <person name="Singleton D.R."/>
            <person name="Dickey A.N."/>
            <person name="Scholl E.H."/>
            <person name="Wright F.A."/>
            <person name="Aitken M.D."/>
        </authorList>
    </citation>
    <scope>NUCLEOTIDE SEQUENCE [LARGE SCALE GENOMIC DNA]</scope>
    <source>
        <strain evidence="3">TR3.2</strain>
    </source>
</reference>
<dbReference type="InParanoid" id="A0A1B1YV08"/>
<dbReference type="RefSeq" id="WP_068805185.1">
    <property type="nucleotide sequence ID" value="NZ_CP014671.1"/>
</dbReference>
<dbReference type="Pfam" id="PF01722">
    <property type="entry name" value="BolA"/>
    <property type="match status" value="1"/>
</dbReference>
<dbReference type="SUPFAM" id="SSF82657">
    <property type="entry name" value="BolA-like"/>
    <property type="match status" value="1"/>
</dbReference>
<dbReference type="PANTHER" id="PTHR46230:SF7">
    <property type="entry name" value="BOLA-LIKE PROTEIN 1"/>
    <property type="match status" value="1"/>
</dbReference>
<accession>A0A1B1YV08</accession>
<keyword evidence="2" id="KW-0131">Cell cycle</keyword>
<evidence type="ECO:0000313" key="2">
    <source>
        <dbReference type="EMBL" id="ANX04615.1"/>
    </source>
</evidence>
<name>A0A1B1YV08_9GAMM</name>
<keyword evidence="3" id="KW-1185">Reference proteome</keyword>
<evidence type="ECO:0000313" key="3">
    <source>
        <dbReference type="Proteomes" id="UP000092952"/>
    </source>
</evidence>
<dbReference type="PANTHER" id="PTHR46230">
    <property type="match status" value="1"/>
</dbReference>
<dbReference type="AlphaFoldDB" id="A0A1B1YV08"/>
<proteinExistence type="inferred from homology"/>
<protein>
    <submittedName>
        <fullName evidence="2">Cell division protein BolA</fullName>
    </submittedName>
</protein>
<dbReference type="Proteomes" id="UP000092952">
    <property type="component" value="Chromosome"/>
</dbReference>
<evidence type="ECO:0000256" key="1">
    <source>
        <dbReference type="RuleBase" id="RU003860"/>
    </source>
</evidence>
<dbReference type="InterPro" id="IPR002634">
    <property type="entry name" value="BolA"/>
</dbReference>
<dbReference type="PIRSF" id="PIRSF003113">
    <property type="entry name" value="BolA"/>
    <property type="match status" value="1"/>
</dbReference>
<dbReference type="OrthoDB" id="9801469at2"/>
<dbReference type="GO" id="GO:0016226">
    <property type="term" value="P:iron-sulfur cluster assembly"/>
    <property type="evidence" value="ECO:0007669"/>
    <property type="project" value="TreeGrafter"/>
</dbReference>
<keyword evidence="2" id="KW-0132">Cell division</keyword>
<sequence>MNPAADNPRMARIQAMLTQALAPTRLELVDDSHRHAGHAGARQGGHFTLRIAAPGFAGKRPLECHRMIYAALGELMQTDIHALSIDLLPDAAVDLE</sequence>
<gene>
    <name evidence="2" type="ORF">PG2T_10850</name>
</gene>
<dbReference type="FunCoup" id="A0A1B1YV08">
    <property type="interactions" value="389"/>
</dbReference>